<name>A0ACC1DF44_9NEOP</name>
<evidence type="ECO:0000313" key="1">
    <source>
        <dbReference type="EMBL" id="KAJ0182405.1"/>
    </source>
</evidence>
<gene>
    <name evidence="1" type="ORF">K1T71_001774</name>
</gene>
<protein>
    <submittedName>
        <fullName evidence="1">Uncharacterized protein</fullName>
    </submittedName>
</protein>
<dbReference type="EMBL" id="CM034389">
    <property type="protein sequence ID" value="KAJ0182405.1"/>
    <property type="molecule type" value="Genomic_DNA"/>
</dbReference>
<evidence type="ECO:0000313" key="2">
    <source>
        <dbReference type="Proteomes" id="UP000824533"/>
    </source>
</evidence>
<comment type="caution">
    <text evidence="1">The sequence shown here is derived from an EMBL/GenBank/DDBJ whole genome shotgun (WGS) entry which is preliminary data.</text>
</comment>
<accession>A0ACC1DF44</accession>
<dbReference type="Proteomes" id="UP000824533">
    <property type="component" value="Linkage Group LG03"/>
</dbReference>
<sequence length="251" mass="29282">MSTRKYVFKPRFSDDEELDFSLPQCLAISPSIQMRDIPTNGEEYLLNVMNERQKTSTLYISKQDYFKLPIKQTLYLKQEPKETVPDELKPTLEWQNIQVADFSEVRMYLNRLQANKCLWHENLKKIRLDYTEDDEWRDFFANYESTVSCVLGLRHVAIDYGIEYLNLVIEATEPGKTIDHKTGQWIYAFLACTRQPLVSGTISQLRDLAKRCAEIRSRINPKDENAISAVAPLNLFICLVGRYFGQYDLAD</sequence>
<keyword evidence="2" id="KW-1185">Reference proteome</keyword>
<reference evidence="1 2" key="1">
    <citation type="journal article" date="2021" name="Front. Genet.">
        <title>Chromosome-Level Genome Assembly Reveals Significant Gene Expansion in the Toll and IMD Signaling Pathways of Dendrolimus kikuchii.</title>
        <authorList>
            <person name="Zhou J."/>
            <person name="Wu P."/>
            <person name="Xiong Z."/>
            <person name="Liu N."/>
            <person name="Zhao N."/>
            <person name="Ji M."/>
            <person name="Qiu Y."/>
            <person name="Yang B."/>
        </authorList>
    </citation>
    <scope>NUCLEOTIDE SEQUENCE [LARGE SCALE GENOMIC DNA]</scope>
    <source>
        <strain evidence="1">Ann1</strain>
    </source>
</reference>
<organism evidence="1 2">
    <name type="scientific">Dendrolimus kikuchii</name>
    <dbReference type="NCBI Taxonomy" id="765133"/>
    <lineage>
        <taxon>Eukaryota</taxon>
        <taxon>Metazoa</taxon>
        <taxon>Ecdysozoa</taxon>
        <taxon>Arthropoda</taxon>
        <taxon>Hexapoda</taxon>
        <taxon>Insecta</taxon>
        <taxon>Pterygota</taxon>
        <taxon>Neoptera</taxon>
        <taxon>Endopterygota</taxon>
        <taxon>Lepidoptera</taxon>
        <taxon>Glossata</taxon>
        <taxon>Ditrysia</taxon>
        <taxon>Bombycoidea</taxon>
        <taxon>Lasiocampidae</taxon>
        <taxon>Dendrolimus</taxon>
    </lineage>
</organism>
<proteinExistence type="predicted"/>